<evidence type="ECO:0000313" key="2">
    <source>
        <dbReference type="EMBL" id="KZT18513.1"/>
    </source>
</evidence>
<organism evidence="2 3">
    <name type="scientific">Neolentinus lepideus HHB14362 ss-1</name>
    <dbReference type="NCBI Taxonomy" id="1314782"/>
    <lineage>
        <taxon>Eukaryota</taxon>
        <taxon>Fungi</taxon>
        <taxon>Dikarya</taxon>
        <taxon>Basidiomycota</taxon>
        <taxon>Agaricomycotina</taxon>
        <taxon>Agaricomycetes</taxon>
        <taxon>Gloeophyllales</taxon>
        <taxon>Gloeophyllaceae</taxon>
        <taxon>Neolentinus</taxon>
    </lineage>
</organism>
<evidence type="ECO:0008006" key="4">
    <source>
        <dbReference type="Google" id="ProtNLM"/>
    </source>
</evidence>
<reference evidence="2 3" key="1">
    <citation type="journal article" date="2016" name="Mol. Biol. Evol.">
        <title>Comparative Genomics of Early-Diverging Mushroom-Forming Fungi Provides Insights into the Origins of Lignocellulose Decay Capabilities.</title>
        <authorList>
            <person name="Nagy L.G."/>
            <person name="Riley R."/>
            <person name="Tritt A."/>
            <person name="Adam C."/>
            <person name="Daum C."/>
            <person name="Floudas D."/>
            <person name="Sun H."/>
            <person name="Yadav J.S."/>
            <person name="Pangilinan J."/>
            <person name="Larsson K.H."/>
            <person name="Matsuura K."/>
            <person name="Barry K."/>
            <person name="Labutti K."/>
            <person name="Kuo R."/>
            <person name="Ohm R.A."/>
            <person name="Bhattacharya S.S."/>
            <person name="Shirouzu T."/>
            <person name="Yoshinaga Y."/>
            <person name="Martin F.M."/>
            <person name="Grigoriev I.V."/>
            <person name="Hibbett D.S."/>
        </authorList>
    </citation>
    <scope>NUCLEOTIDE SEQUENCE [LARGE SCALE GENOMIC DNA]</scope>
    <source>
        <strain evidence="2 3">HHB14362 ss-1</strain>
    </source>
</reference>
<dbReference type="InParanoid" id="A0A165MM41"/>
<feature type="compositionally biased region" description="Basic and acidic residues" evidence="1">
    <location>
        <begin position="474"/>
        <end position="497"/>
    </location>
</feature>
<evidence type="ECO:0000256" key="1">
    <source>
        <dbReference type="SAM" id="MobiDB-lite"/>
    </source>
</evidence>
<dbReference type="STRING" id="1314782.A0A165MM41"/>
<keyword evidence="3" id="KW-1185">Reference proteome</keyword>
<gene>
    <name evidence="2" type="ORF">NEOLEDRAFT_1159440</name>
</gene>
<accession>A0A165MM41</accession>
<evidence type="ECO:0000313" key="3">
    <source>
        <dbReference type="Proteomes" id="UP000076761"/>
    </source>
</evidence>
<feature type="compositionally biased region" description="Polar residues" evidence="1">
    <location>
        <begin position="455"/>
        <end position="464"/>
    </location>
</feature>
<proteinExistence type="predicted"/>
<dbReference type="AlphaFoldDB" id="A0A165MM41"/>
<dbReference type="OrthoDB" id="2437251at2759"/>
<protein>
    <recommendedName>
        <fullName evidence="4">MULE transposase domain-containing protein</fullName>
    </recommendedName>
</protein>
<feature type="region of interest" description="Disordered" evidence="1">
    <location>
        <begin position="455"/>
        <end position="514"/>
    </location>
</feature>
<dbReference type="EMBL" id="KV425676">
    <property type="protein sequence ID" value="KZT18513.1"/>
    <property type="molecule type" value="Genomic_DNA"/>
</dbReference>
<name>A0A165MM41_9AGAM</name>
<dbReference type="Proteomes" id="UP000076761">
    <property type="component" value="Unassembled WGS sequence"/>
</dbReference>
<sequence>MSSGDTAHNEVTLLEIIEFGTVKTGTNKGQLSGTCKECSVQKVEWQRKNWRELQEAEKENAPQEAGPDELGTLALEDFLHVLQQQNDTLELEAEVDLNDTWGTHSQPREIADKLAELCWDMMNYRWLYHSRYEMQYRYHCAQSSQWIKKAEKKAPPNKQHNKLSMLSFKCNGWLYIMFPPQGKVAHVKLVHCEGHIPYCPIDIPPDARQIVEQNAESKLSKIWKKILKKAIYQIWSSIDSKKWKCHENELISVEMLLCEAEEKGLGLYKVKRIPVVEEMGLIVIAFTLPDLLRQWGGCVRELEMDSSWNTNGSWYELFTVIREAYGSGSPLSYLLVQLNGADSGAKQKVLQQLLRYLKKEWKFPEAKHQLCFWHAIKAICKRLSVLRHTPAFYNVDIAREEFHWIDKDFEQCNTYIATTAIPRVTIRLNSVVVPAPILEWEHLMIHLPAPDRIKSATSGNSQSSVEREDDALEVGERSPDEESDDVHDQLELQLRWEEPEEINGPEWDYKEGEK</sequence>